<feature type="transmembrane region" description="Helical" evidence="6">
    <location>
        <begin position="364"/>
        <end position="385"/>
    </location>
</feature>
<evidence type="ECO:0000259" key="8">
    <source>
        <dbReference type="Pfam" id="PF06814"/>
    </source>
</evidence>
<dbReference type="InterPro" id="IPR053937">
    <property type="entry name" value="GOST_TM"/>
</dbReference>
<dbReference type="ExpressionAtlas" id="A0A3L6DRN6">
    <property type="expression patterns" value="baseline and differential"/>
</dbReference>
<comment type="caution">
    <text evidence="10">The sequence shown here is derived from an EMBL/GenBank/DDBJ whole genome shotgun (WGS) entry which is preliminary data.</text>
</comment>
<evidence type="ECO:0000313" key="10">
    <source>
        <dbReference type="EMBL" id="PWZ11240.1"/>
    </source>
</evidence>
<keyword evidence="5 6" id="KW-0472">Membrane</keyword>
<dbReference type="EMBL" id="NCVQ01000009">
    <property type="protein sequence ID" value="PWZ11240.1"/>
    <property type="molecule type" value="Genomic_DNA"/>
</dbReference>
<feature type="transmembrane region" description="Helical" evidence="6">
    <location>
        <begin position="397"/>
        <end position="418"/>
    </location>
</feature>
<evidence type="ECO:0000256" key="1">
    <source>
        <dbReference type="ARBA" id="ARBA00004141"/>
    </source>
</evidence>
<feature type="transmembrane region" description="Helical" evidence="6">
    <location>
        <begin position="254"/>
        <end position="277"/>
    </location>
</feature>
<dbReference type="Pfam" id="PF21904">
    <property type="entry name" value="CAND6-7_N"/>
    <property type="match status" value="1"/>
</dbReference>
<dbReference type="InterPro" id="IPR009637">
    <property type="entry name" value="GPR107/GPR108-like"/>
</dbReference>
<feature type="transmembrane region" description="Helical" evidence="6">
    <location>
        <begin position="320"/>
        <end position="343"/>
    </location>
</feature>
<evidence type="ECO:0000256" key="4">
    <source>
        <dbReference type="ARBA" id="ARBA00022989"/>
    </source>
</evidence>
<protein>
    <submittedName>
        <fullName evidence="10">Protein GPR107</fullName>
    </submittedName>
</protein>
<evidence type="ECO:0000256" key="3">
    <source>
        <dbReference type="ARBA" id="ARBA00022729"/>
    </source>
</evidence>
<feature type="chain" id="PRO_5018256337" evidence="7">
    <location>
        <begin position="27"/>
        <end position="448"/>
    </location>
</feature>
<dbReference type="AlphaFoldDB" id="A0A3L6DRN6"/>
<reference evidence="10" key="1">
    <citation type="journal article" date="2018" name="Nat. Genet.">
        <title>Extensive intraspecific gene order and gene structural variations between Mo17 and other maize genomes.</title>
        <authorList>
            <person name="Sun S."/>
            <person name="Zhou Y."/>
            <person name="Chen J."/>
            <person name="Shi J."/>
            <person name="Zhao H."/>
            <person name="Zhao H."/>
            <person name="Song W."/>
            <person name="Zhang M."/>
            <person name="Cui Y."/>
            <person name="Dong X."/>
            <person name="Liu H."/>
            <person name="Ma X."/>
            <person name="Jiao Y."/>
            <person name="Wang B."/>
            <person name="Wei X."/>
            <person name="Stein J.C."/>
            <person name="Glaubitz J.C."/>
            <person name="Lu F."/>
            <person name="Yu G."/>
            <person name="Liang C."/>
            <person name="Fengler K."/>
            <person name="Li B."/>
            <person name="Rafalski A."/>
            <person name="Schnable P.S."/>
            <person name="Ware D.H."/>
            <person name="Buckler E.S."/>
            <person name="Lai J."/>
        </authorList>
    </citation>
    <scope>NUCLEOTIDE SEQUENCE [LARGE SCALE GENOMIC DNA]</scope>
    <source>
        <tissue evidence="10">Seedling</tissue>
    </source>
</reference>
<dbReference type="PANTHER" id="PTHR21229:SF2">
    <property type="entry name" value="RE59932P"/>
    <property type="match status" value="1"/>
</dbReference>
<feature type="signal peptide" evidence="7">
    <location>
        <begin position="1"/>
        <end position="26"/>
    </location>
</feature>
<dbReference type="PANTHER" id="PTHR21229">
    <property type="entry name" value="LUNG SEVEN TRANSMEMBRANE RECEPTOR"/>
    <property type="match status" value="1"/>
</dbReference>
<proteinExistence type="predicted"/>
<feature type="domain" description="CAND6/7 N-terminal" evidence="9">
    <location>
        <begin position="33"/>
        <end position="165"/>
    </location>
</feature>
<dbReference type="Pfam" id="PF06814">
    <property type="entry name" value="GOST_TM"/>
    <property type="match status" value="1"/>
</dbReference>
<keyword evidence="4 6" id="KW-1133">Transmembrane helix</keyword>
<keyword evidence="2 6" id="KW-0812">Transmembrane</keyword>
<evidence type="ECO:0000256" key="6">
    <source>
        <dbReference type="SAM" id="Phobius"/>
    </source>
</evidence>
<keyword evidence="3 7" id="KW-0732">Signal</keyword>
<dbReference type="GO" id="GO:0016020">
    <property type="term" value="C:membrane"/>
    <property type="evidence" value="ECO:0007669"/>
    <property type="project" value="UniProtKB-SubCell"/>
</dbReference>
<evidence type="ECO:0000256" key="5">
    <source>
        <dbReference type="ARBA" id="ARBA00023136"/>
    </source>
</evidence>
<feature type="transmembrane region" description="Helical" evidence="6">
    <location>
        <begin position="289"/>
        <end position="308"/>
    </location>
</feature>
<organism evidence="10">
    <name type="scientific">Zea mays</name>
    <name type="common">Maize</name>
    <dbReference type="NCBI Taxonomy" id="4577"/>
    <lineage>
        <taxon>Eukaryota</taxon>
        <taxon>Viridiplantae</taxon>
        <taxon>Streptophyta</taxon>
        <taxon>Embryophyta</taxon>
        <taxon>Tracheophyta</taxon>
        <taxon>Spermatophyta</taxon>
        <taxon>Magnoliopsida</taxon>
        <taxon>Liliopsida</taxon>
        <taxon>Poales</taxon>
        <taxon>Poaceae</taxon>
        <taxon>PACMAD clade</taxon>
        <taxon>Panicoideae</taxon>
        <taxon>Andropogonodae</taxon>
        <taxon>Andropogoneae</taxon>
        <taxon>Tripsacinae</taxon>
        <taxon>Zea</taxon>
    </lineage>
</organism>
<comment type="subcellular location">
    <subcellularLocation>
        <location evidence="1">Membrane</location>
        <topology evidence="1">Multi-pass membrane protein</topology>
    </subcellularLocation>
</comment>
<dbReference type="Proteomes" id="UP000251960">
    <property type="component" value="Chromosome 8"/>
</dbReference>
<gene>
    <name evidence="10" type="primary">Gpr107_3</name>
    <name evidence="10" type="ORF">Zm00014a_015588</name>
</gene>
<evidence type="ECO:0000256" key="7">
    <source>
        <dbReference type="SAM" id="SignalP"/>
    </source>
</evidence>
<feature type="transmembrane region" description="Helical" evidence="6">
    <location>
        <begin position="184"/>
        <end position="203"/>
    </location>
</feature>
<evidence type="ECO:0000256" key="2">
    <source>
        <dbReference type="ARBA" id="ARBA00022692"/>
    </source>
</evidence>
<feature type="domain" description="GOST seven transmembrane" evidence="8">
    <location>
        <begin position="184"/>
        <end position="425"/>
    </location>
</feature>
<sequence length="448" mass="50368">MGLAAAARAVLFLLAVAGVIFRPAVAEIKQESFKDDSRGSILFEKFGFGPHGMVSISVTGAKASSALAKPDPAQLGFFLLSDESLFEAIYDQPAPTDLNPNPESSPTCVLSSPYVKPLFTFAELDDKGFHNQTFPITHPDEYSLFFANCAPETSVTMEVRTDMYNTNLDGTKDYLSVGMASVPAIYAFFAVCYVVFLAGWLYVTLYRNRLSAQRIHHLMSGLLVARMLYCISAAEDQHYIRTAGTPHGWDIMFYLFQLVKGVILFAVIALIGTGWSFLKPFLQDKEKKVLMLVIPLQVAANIAAAVVGETGPFLQGWVTWNQIFLFVDVACCCAVLFPVVWSMRSLRESSKTDGKAARTLAKLMLFRQFYVVVIGYLYFTRIIVYALRTITNYKYRWVSVAAEEVSSMAFYMFMFYMFRPAERNQYFALDEDDEEAAEMVLREQEFEL</sequence>
<evidence type="ECO:0000259" key="9">
    <source>
        <dbReference type="Pfam" id="PF21904"/>
    </source>
</evidence>
<accession>A0A3L6DRN6</accession>
<dbReference type="InterPro" id="IPR054103">
    <property type="entry name" value="CAND6-7_N"/>
</dbReference>
<name>A0A3L6DRN6_MAIZE</name>